<dbReference type="HOGENOM" id="CLU_3264025_0_0_2"/>
<dbReference type="STRING" id="582419.TES1_1985"/>
<dbReference type="SUPFAM" id="SSF52440">
    <property type="entry name" value="PreATP-grasp domain"/>
    <property type="match status" value="1"/>
</dbReference>
<dbReference type="Gene3D" id="3.40.50.20">
    <property type="match status" value="1"/>
</dbReference>
<gene>
    <name evidence="2" type="ORF">TES1_1985</name>
</gene>
<sequence>MIISTIASHSSLQIIQGAKKEGFKTRLYVSPKRKNFYSSLP</sequence>
<dbReference type="GO" id="GO:0006188">
    <property type="term" value="P:IMP biosynthetic process"/>
    <property type="evidence" value="ECO:0007669"/>
    <property type="project" value="InterPro"/>
</dbReference>
<dbReference type="Pfam" id="PF06849">
    <property type="entry name" value="DUF1246"/>
    <property type="match status" value="1"/>
</dbReference>
<dbReference type="PANTHER" id="PTHR38147:SF2">
    <property type="entry name" value="5-FORMAMINOIMIDAZOLE-4-CARBOXAMIDE-1-(BETA)-D-RIBOFURANOSYL 5'-MONOPHOSPHATE SYNTHETASE"/>
    <property type="match status" value="1"/>
</dbReference>
<dbReference type="GO" id="GO:0016879">
    <property type="term" value="F:ligase activity, forming carbon-nitrogen bonds"/>
    <property type="evidence" value="ECO:0007669"/>
    <property type="project" value="InterPro"/>
</dbReference>
<dbReference type="InterPro" id="IPR023656">
    <property type="entry name" value="IMP_biosynth_PurP"/>
</dbReference>
<name>W0IA48_9EURY</name>
<evidence type="ECO:0000259" key="1">
    <source>
        <dbReference type="Pfam" id="PF06849"/>
    </source>
</evidence>
<dbReference type="Proteomes" id="UP000019027">
    <property type="component" value="Chromosome"/>
</dbReference>
<dbReference type="InterPro" id="IPR016185">
    <property type="entry name" value="PreATP-grasp_dom_sf"/>
</dbReference>
<protein>
    <submittedName>
        <fullName evidence="2">5-formaminoimidazole-4-carboxamide-1-(Beta)-D-ribofuranosyl 5'-monophosphate synthetase</fullName>
    </submittedName>
</protein>
<dbReference type="KEGG" id="ths:TES1_1985"/>
<dbReference type="GO" id="GO:0000287">
    <property type="term" value="F:magnesium ion binding"/>
    <property type="evidence" value="ECO:0007669"/>
    <property type="project" value="InterPro"/>
</dbReference>
<keyword evidence="3" id="KW-1185">Reference proteome</keyword>
<dbReference type="EMBL" id="CP006965">
    <property type="protein sequence ID" value="AHF81360.1"/>
    <property type="molecule type" value="Genomic_DNA"/>
</dbReference>
<dbReference type="AlphaFoldDB" id="W0IA48"/>
<dbReference type="PANTHER" id="PTHR38147">
    <property type="entry name" value="5-FORMAMINOIMIDAZOLE-4-CARBOXAMIDE-1-(BETA)-D-RIBOFURANOSYL 5'-MONOPHOSPHATE SYNTHETASE-RELATED"/>
    <property type="match status" value="1"/>
</dbReference>
<evidence type="ECO:0000313" key="2">
    <source>
        <dbReference type="EMBL" id="AHF81360.1"/>
    </source>
</evidence>
<dbReference type="GO" id="GO:0005524">
    <property type="term" value="F:ATP binding"/>
    <property type="evidence" value="ECO:0007669"/>
    <property type="project" value="InterPro"/>
</dbReference>
<organism evidence="2 3">
    <name type="scientific">Thermococcus paralvinellae</name>
    <dbReference type="NCBI Taxonomy" id="582419"/>
    <lineage>
        <taxon>Archaea</taxon>
        <taxon>Methanobacteriati</taxon>
        <taxon>Methanobacteriota</taxon>
        <taxon>Thermococci</taxon>
        <taxon>Thermococcales</taxon>
        <taxon>Thermococcaceae</taxon>
        <taxon>Thermococcus</taxon>
    </lineage>
</organism>
<reference evidence="2 3" key="1">
    <citation type="journal article" date="2014" name="Int. J. Syst. Evol. Microbiol.">
        <title>Thermococcus paralvinellae sp. nov. and Thermococcus cleftensis sp. nov. of hyperthermophilic heterotrophs from deep-sea hydrothermal vents.</title>
        <authorList>
            <person name="Hensley S.A."/>
            <person name="Jung J.H."/>
            <person name="Park C.S."/>
            <person name="Holden J.F."/>
        </authorList>
    </citation>
    <scope>NUCLEOTIDE SEQUENCE [LARGE SCALE GENOMIC DNA]</scope>
    <source>
        <strain evidence="2 3">ES1</strain>
    </source>
</reference>
<feature type="domain" description="IMP biosynthesis enzyme PurP N-terminal" evidence="1">
    <location>
        <begin position="3"/>
        <end position="39"/>
    </location>
</feature>
<evidence type="ECO:0000313" key="3">
    <source>
        <dbReference type="Proteomes" id="UP000019027"/>
    </source>
</evidence>
<accession>W0IA48</accession>
<proteinExistence type="predicted"/>
<dbReference type="InterPro" id="IPR010672">
    <property type="entry name" value="IMP_biosynth_PurP_N"/>
</dbReference>